<dbReference type="InterPro" id="IPR052194">
    <property type="entry name" value="MESH1"/>
</dbReference>
<dbReference type="GO" id="GO:0008893">
    <property type="term" value="F:guanosine-3',5'-bis(diphosphate) 3'-diphosphatase activity"/>
    <property type="evidence" value="ECO:0007669"/>
    <property type="project" value="TreeGrafter"/>
</dbReference>
<gene>
    <name evidence="1" type="ORF">Back11_04780</name>
</gene>
<dbReference type="PANTHER" id="PTHR46246:SF1">
    <property type="entry name" value="GUANOSINE-3',5'-BIS(DIPHOSPHATE) 3'-PYROPHOSPHOHYDROLASE MESH1"/>
    <property type="match status" value="1"/>
</dbReference>
<accession>A0A3G9J351</accession>
<dbReference type="Proteomes" id="UP000275368">
    <property type="component" value="Chromosome"/>
</dbReference>
<dbReference type="KEGG" id="pbk:Back11_04780"/>
<evidence type="ECO:0000313" key="1">
    <source>
        <dbReference type="EMBL" id="BBH19133.1"/>
    </source>
</evidence>
<keyword evidence="2" id="KW-1185">Reference proteome</keyword>
<evidence type="ECO:0000313" key="2">
    <source>
        <dbReference type="Proteomes" id="UP000275368"/>
    </source>
</evidence>
<dbReference type="PANTHER" id="PTHR46246">
    <property type="entry name" value="GUANOSINE-3',5'-BIS(DIPHOSPHATE) 3'-PYROPHOSPHOHYDROLASE MESH1"/>
    <property type="match status" value="1"/>
</dbReference>
<dbReference type="Gene3D" id="1.10.3210.10">
    <property type="entry name" value="Hypothetical protein af1432"/>
    <property type="match status" value="1"/>
</dbReference>
<dbReference type="RefSeq" id="WP_125653521.1">
    <property type="nucleotide sequence ID" value="NZ_AP019308.1"/>
</dbReference>
<name>A0A3G9J351_9BACL</name>
<dbReference type="SUPFAM" id="SSF109604">
    <property type="entry name" value="HD-domain/PDEase-like"/>
    <property type="match status" value="1"/>
</dbReference>
<dbReference type="OrthoDB" id="9802385at2"/>
<protein>
    <submittedName>
        <fullName evidence="1">Uncharacterized protein</fullName>
    </submittedName>
</protein>
<dbReference type="AlphaFoldDB" id="A0A3G9J351"/>
<reference evidence="1 2" key="1">
    <citation type="submission" date="2018-11" db="EMBL/GenBank/DDBJ databases">
        <title>Complete genome sequence of Paenibacillus baekrokdamisoli strain KCTC 33723.</title>
        <authorList>
            <person name="Kang S.W."/>
            <person name="Lee K.C."/>
            <person name="Kim K.K."/>
            <person name="Kim J.S."/>
            <person name="Kim D.S."/>
            <person name="Ko S.H."/>
            <person name="Yang S.H."/>
            <person name="Lee J.S."/>
        </authorList>
    </citation>
    <scope>NUCLEOTIDE SEQUENCE [LARGE SCALE GENOMIC DNA]</scope>
    <source>
        <strain evidence="1 2">KCTC 33723</strain>
    </source>
</reference>
<dbReference type="EMBL" id="AP019308">
    <property type="protein sequence ID" value="BBH19133.1"/>
    <property type="molecule type" value="Genomic_DNA"/>
</dbReference>
<sequence>MDITTALIIAATAHKGQYDKGNKPYILHPLAVMNRVHTLEEKIVAILHDVVEDTSVTLEVLSVQGFTPVMIDAIDRLTKRESESYMDFIQRAKENEISRNVKIADIQENMDLSRLTKPTDKDHERVEKYQKALHELMVD</sequence>
<proteinExistence type="predicted"/>
<organism evidence="1 2">
    <name type="scientific">Paenibacillus baekrokdamisoli</name>
    <dbReference type="NCBI Taxonomy" id="1712516"/>
    <lineage>
        <taxon>Bacteria</taxon>
        <taxon>Bacillati</taxon>
        <taxon>Bacillota</taxon>
        <taxon>Bacilli</taxon>
        <taxon>Bacillales</taxon>
        <taxon>Paenibacillaceae</taxon>
        <taxon>Paenibacillus</taxon>
    </lineage>
</organism>